<dbReference type="Proteomes" id="UP000024837">
    <property type="component" value="Unassembled WGS sequence"/>
</dbReference>
<organism evidence="2 3">
    <name type="scientific">Drechslerella stenobrocha 248</name>
    <dbReference type="NCBI Taxonomy" id="1043628"/>
    <lineage>
        <taxon>Eukaryota</taxon>
        <taxon>Fungi</taxon>
        <taxon>Dikarya</taxon>
        <taxon>Ascomycota</taxon>
        <taxon>Pezizomycotina</taxon>
        <taxon>Orbiliomycetes</taxon>
        <taxon>Orbiliales</taxon>
        <taxon>Orbiliaceae</taxon>
        <taxon>Drechslerella</taxon>
    </lineage>
</organism>
<evidence type="ECO:0000313" key="3">
    <source>
        <dbReference type="Proteomes" id="UP000024837"/>
    </source>
</evidence>
<proteinExistence type="predicted"/>
<protein>
    <submittedName>
        <fullName evidence="2">Uncharacterized protein</fullName>
    </submittedName>
</protein>
<dbReference type="HOGENOM" id="CLU_542871_0_0_1"/>
<evidence type="ECO:0000256" key="1">
    <source>
        <dbReference type="SAM" id="MobiDB-lite"/>
    </source>
</evidence>
<dbReference type="AlphaFoldDB" id="W7I2F0"/>
<gene>
    <name evidence="2" type="ORF">DRE_04260</name>
</gene>
<dbReference type="EMBL" id="KI966417">
    <property type="protein sequence ID" value="EWC46537.1"/>
    <property type="molecule type" value="Genomic_DNA"/>
</dbReference>
<feature type="region of interest" description="Disordered" evidence="1">
    <location>
        <begin position="1"/>
        <end position="25"/>
    </location>
</feature>
<feature type="compositionally biased region" description="Basic residues" evidence="1">
    <location>
        <begin position="9"/>
        <end position="22"/>
    </location>
</feature>
<evidence type="ECO:0000313" key="2">
    <source>
        <dbReference type="EMBL" id="EWC46537.1"/>
    </source>
</evidence>
<accession>W7I2F0</accession>
<reference evidence="2 3" key="1">
    <citation type="submission" date="2013-05" db="EMBL/GenBank/DDBJ databases">
        <title>Drechslerella stenobrocha genome reveals carnivorous origination and mechanical trapping mechanism of predatory fungi.</title>
        <authorList>
            <person name="Liu X."/>
            <person name="Zhang W."/>
            <person name="Liu K."/>
        </authorList>
    </citation>
    <scope>NUCLEOTIDE SEQUENCE [LARGE SCALE GENOMIC DNA]</scope>
    <source>
        <strain evidence="2 3">248</strain>
    </source>
</reference>
<sequence length="467" mass="50512">MESALVLRSGRRVKPSPRKRLSKTPSGSIRIVKRVGKVSVRSRTAVAKGRAVGSRITSLGSADGQSRITGTKFKYGGDDIFEGDGSHRVVLDPGKHVSGAEDTTVDYWDPIPPGTAAGNIWQIVLIPTMEYLSTSGIKWNALHLGMRNGQETVLIIYEKGEGWDEESLTDGLRARFFPLEAFPGIQFAEAKVRKGAALGAGDYQVSQNCGVGIGVGGVCWSAGTVGGYLRSEDGGLYGLSCHHVLLPTRLSGPEFGDENKGTCTGIDYPDFLDEVGTHHGAFHPGDARIDIMQPACRDHLKTINALQIFTKDCENKLGAMVEKATLMGIELPPERTSRLEIVIAQSNTRLDDLQKFDRYFGILKATSGYMVDPENLHSLDWGIFKLVENRTGGNDLPPVPSVRTTGPWGFLEAGSWVDGNIADPVEGEEVFKVGKSSGSTFGIVNGVHDGVNLEENKKKSIEWKLGD</sequence>
<keyword evidence="3" id="KW-1185">Reference proteome</keyword>
<dbReference type="OrthoDB" id="5424209at2759"/>
<name>W7I2F0_9PEZI</name>